<proteinExistence type="predicted"/>
<keyword evidence="4 5" id="KW-0472">Membrane</keyword>
<protein>
    <submittedName>
        <fullName evidence="6">DoxX-like protein</fullName>
    </submittedName>
</protein>
<evidence type="ECO:0000256" key="1">
    <source>
        <dbReference type="ARBA" id="ARBA00004141"/>
    </source>
</evidence>
<evidence type="ECO:0000256" key="3">
    <source>
        <dbReference type="ARBA" id="ARBA00022989"/>
    </source>
</evidence>
<keyword evidence="2 5" id="KW-0812">Transmembrane</keyword>
<evidence type="ECO:0000313" key="7">
    <source>
        <dbReference type="Proteomes" id="UP000315677"/>
    </source>
</evidence>
<evidence type="ECO:0000256" key="2">
    <source>
        <dbReference type="ARBA" id="ARBA00022692"/>
    </source>
</evidence>
<dbReference type="GO" id="GO:0016020">
    <property type="term" value="C:membrane"/>
    <property type="evidence" value="ECO:0007669"/>
    <property type="project" value="UniProtKB-SubCell"/>
</dbReference>
<feature type="transmembrane region" description="Helical" evidence="5">
    <location>
        <begin position="69"/>
        <end position="87"/>
    </location>
</feature>
<name>A0A543DKX0_9PSEU</name>
<evidence type="ECO:0000256" key="5">
    <source>
        <dbReference type="SAM" id="Phobius"/>
    </source>
</evidence>
<gene>
    <name evidence="6" type="ORF">FB558_5765</name>
</gene>
<dbReference type="RefSeq" id="WP_246106799.1">
    <property type="nucleotide sequence ID" value="NZ_VFPA01000003.1"/>
</dbReference>
<evidence type="ECO:0000256" key="4">
    <source>
        <dbReference type="ARBA" id="ARBA00023136"/>
    </source>
</evidence>
<sequence>MFVLYVSITLITALAAGAGTWMNYTRHPTPVAAAKQVQVPESWMVPLGTLQGLGALGLIAGFVFPPIGLAAATGLVLYFIGAVIAHLRVGDRHYGAVLPALALVVTTLVVTVAYRLG</sequence>
<keyword evidence="7" id="KW-1185">Reference proteome</keyword>
<organism evidence="6 7">
    <name type="scientific">Pseudonocardia kunmingensis</name>
    <dbReference type="NCBI Taxonomy" id="630975"/>
    <lineage>
        <taxon>Bacteria</taxon>
        <taxon>Bacillati</taxon>
        <taxon>Actinomycetota</taxon>
        <taxon>Actinomycetes</taxon>
        <taxon>Pseudonocardiales</taxon>
        <taxon>Pseudonocardiaceae</taxon>
        <taxon>Pseudonocardia</taxon>
    </lineage>
</organism>
<keyword evidence="3 5" id="KW-1133">Transmembrane helix</keyword>
<dbReference type="InterPro" id="IPR032808">
    <property type="entry name" value="DoxX"/>
</dbReference>
<dbReference type="AlphaFoldDB" id="A0A543DKX0"/>
<dbReference type="EMBL" id="VFPA01000003">
    <property type="protein sequence ID" value="TQM09986.1"/>
    <property type="molecule type" value="Genomic_DNA"/>
</dbReference>
<evidence type="ECO:0000313" key="6">
    <source>
        <dbReference type="EMBL" id="TQM09986.1"/>
    </source>
</evidence>
<accession>A0A543DKX0</accession>
<feature type="transmembrane region" description="Helical" evidence="5">
    <location>
        <begin position="93"/>
        <end position="114"/>
    </location>
</feature>
<dbReference type="Pfam" id="PF13564">
    <property type="entry name" value="DoxX_2"/>
    <property type="match status" value="1"/>
</dbReference>
<comment type="subcellular location">
    <subcellularLocation>
        <location evidence="1">Membrane</location>
        <topology evidence="1">Multi-pass membrane protein</topology>
    </subcellularLocation>
</comment>
<dbReference type="Proteomes" id="UP000315677">
    <property type="component" value="Unassembled WGS sequence"/>
</dbReference>
<reference evidence="6 7" key="1">
    <citation type="submission" date="2019-06" db="EMBL/GenBank/DDBJ databases">
        <title>Sequencing the genomes of 1000 actinobacteria strains.</title>
        <authorList>
            <person name="Klenk H.-P."/>
        </authorList>
    </citation>
    <scope>NUCLEOTIDE SEQUENCE [LARGE SCALE GENOMIC DNA]</scope>
    <source>
        <strain evidence="6 7">DSM 45301</strain>
    </source>
</reference>
<comment type="caution">
    <text evidence="6">The sequence shown here is derived from an EMBL/GenBank/DDBJ whole genome shotgun (WGS) entry which is preliminary data.</text>
</comment>